<dbReference type="InterPro" id="IPR010610">
    <property type="entry name" value="EryCIII-like_C"/>
</dbReference>
<comment type="similarity">
    <text evidence="1">Belongs to the glycosyltransferase 28 family.</text>
</comment>
<evidence type="ECO:0000256" key="2">
    <source>
        <dbReference type="ARBA" id="ARBA00022676"/>
    </source>
</evidence>
<dbReference type="Pfam" id="PF21036">
    <property type="entry name" value="EryCIII-like_N"/>
    <property type="match status" value="2"/>
</dbReference>
<dbReference type="EMBL" id="JAATEO010000015">
    <property type="protein sequence ID" value="NJP33332.1"/>
    <property type="molecule type" value="Genomic_DNA"/>
</dbReference>
<dbReference type="CDD" id="cd03784">
    <property type="entry name" value="GT1_Gtf-like"/>
    <property type="match status" value="1"/>
</dbReference>
<keyword evidence="3" id="KW-0808">Transferase</keyword>
<proteinExistence type="inferred from homology"/>
<protein>
    <submittedName>
        <fullName evidence="6">DUF1205 domain-containing protein</fullName>
    </submittedName>
</protein>
<evidence type="ECO:0000256" key="3">
    <source>
        <dbReference type="ARBA" id="ARBA00022679"/>
    </source>
</evidence>
<keyword evidence="2" id="KW-0328">Glycosyltransferase</keyword>
<dbReference type="SUPFAM" id="SSF53756">
    <property type="entry name" value="UDP-Glycosyltransferase/glycogen phosphorylase"/>
    <property type="match status" value="1"/>
</dbReference>
<accession>A0ABX0Z673</accession>
<evidence type="ECO:0000259" key="4">
    <source>
        <dbReference type="Pfam" id="PF06722"/>
    </source>
</evidence>
<evidence type="ECO:0000256" key="1">
    <source>
        <dbReference type="ARBA" id="ARBA00006962"/>
    </source>
</evidence>
<dbReference type="Pfam" id="PF06722">
    <property type="entry name" value="EryCIII-like_C"/>
    <property type="match status" value="1"/>
</dbReference>
<sequence length="381" mass="39694">MRILFTTWAWPSHLYAMVPLAWSCRTAGHEVLVASQPALTDVALRTGLPFAPVGRDVDAEAAFREIVATPPGANGGGPRVLKLFAELADAMLDDLVDLARRWRADLLVFEPSAFAGPVAAAAVGVPAVRHLFGTDLLGGRAGQFLPAVLDPLGARYGLTGVDPFGVATVDPYPAGLQLPQVGSRRLPVGQVPFNGPGVAPPPLPESGARPRVCVTWGTTMGRLGPDYFLAGTVVRALADLDVEVVVAVSPDQRALLGPVPDGVHVVVGSPLHQVLPGCAAVVAHGGAGSLLTAVSYGLPQVLVPRLPDHTRHSARLAETGAGLVVPAKDADPAAVVTALRRVLDEPGFREAADRLRRELTAQPSPAQVVAELERLVVAAPR</sequence>
<dbReference type="InterPro" id="IPR002213">
    <property type="entry name" value="UDP_glucos_trans"/>
</dbReference>
<reference evidence="6 7" key="1">
    <citation type="submission" date="2020-03" db="EMBL/GenBank/DDBJ databases">
        <title>WGS of actinomycetes isolated from Thailand.</title>
        <authorList>
            <person name="Thawai C."/>
        </authorList>
    </citation>
    <scope>NUCLEOTIDE SEQUENCE [LARGE SCALE GENOMIC DNA]</scope>
    <source>
        <strain evidence="6 7">HSS6-12</strain>
    </source>
</reference>
<dbReference type="InterPro" id="IPR048284">
    <property type="entry name" value="EryCIII-like_N"/>
</dbReference>
<feature type="domain" description="Erythromycin biosynthesis protein CIII-like N-terminal" evidence="5">
    <location>
        <begin position="85"/>
        <end position="217"/>
    </location>
</feature>
<keyword evidence="7" id="KW-1185">Reference proteome</keyword>
<feature type="domain" description="Erythromycin biosynthesis protein CIII-like C-terminal" evidence="4">
    <location>
        <begin position="233"/>
        <end position="375"/>
    </location>
</feature>
<dbReference type="InterPro" id="IPR050426">
    <property type="entry name" value="Glycosyltransferase_28"/>
</dbReference>
<comment type="caution">
    <text evidence="6">The sequence shown here is derived from an EMBL/GenBank/DDBJ whole genome shotgun (WGS) entry which is preliminary data.</text>
</comment>
<evidence type="ECO:0000259" key="5">
    <source>
        <dbReference type="Pfam" id="PF21036"/>
    </source>
</evidence>
<evidence type="ECO:0000313" key="7">
    <source>
        <dbReference type="Proteomes" id="UP000783871"/>
    </source>
</evidence>
<gene>
    <name evidence="6" type="ORF">HCJ94_15405</name>
</gene>
<dbReference type="PANTHER" id="PTHR48050:SF13">
    <property type="entry name" value="STEROL 3-BETA-GLUCOSYLTRANSFERASE UGT80A2"/>
    <property type="match status" value="1"/>
</dbReference>
<dbReference type="PANTHER" id="PTHR48050">
    <property type="entry name" value="STEROL 3-BETA-GLUCOSYLTRANSFERASE"/>
    <property type="match status" value="1"/>
</dbReference>
<dbReference type="RefSeq" id="WP_168001710.1">
    <property type="nucleotide sequence ID" value="NZ_JAATEO010000015.1"/>
</dbReference>
<feature type="domain" description="Erythromycin biosynthesis protein CIII-like N-terminal" evidence="5">
    <location>
        <begin position="22"/>
        <end position="65"/>
    </location>
</feature>
<organism evidence="6 7">
    <name type="scientific">Micromonospora thermarum</name>
    <dbReference type="NCBI Taxonomy" id="2720024"/>
    <lineage>
        <taxon>Bacteria</taxon>
        <taxon>Bacillati</taxon>
        <taxon>Actinomycetota</taxon>
        <taxon>Actinomycetes</taxon>
        <taxon>Micromonosporales</taxon>
        <taxon>Micromonosporaceae</taxon>
        <taxon>Micromonospora</taxon>
    </lineage>
</organism>
<evidence type="ECO:0000313" key="6">
    <source>
        <dbReference type="EMBL" id="NJP33332.1"/>
    </source>
</evidence>
<name>A0ABX0Z673_9ACTN</name>
<dbReference type="Proteomes" id="UP000783871">
    <property type="component" value="Unassembled WGS sequence"/>
</dbReference>
<dbReference type="Gene3D" id="3.40.50.2000">
    <property type="entry name" value="Glycogen Phosphorylase B"/>
    <property type="match status" value="2"/>
</dbReference>